<name>A0A9W6IB83_9ACTN</name>
<comment type="caution">
    <text evidence="2">The sequence shown here is derived from an EMBL/GenBank/DDBJ whole genome shotgun (WGS) entry which is preliminary data.</text>
</comment>
<evidence type="ECO:0000256" key="1">
    <source>
        <dbReference type="SAM" id="Phobius"/>
    </source>
</evidence>
<evidence type="ECO:0000313" key="3">
    <source>
        <dbReference type="Proteomes" id="UP001143474"/>
    </source>
</evidence>
<dbReference type="RefSeq" id="WP_271223069.1">
    <property type="nucleotide sequence ID" value="NZ_BAAAVD010000059.1"/>
</dbReference>
<feature type="transmembrane region" description="Helical" evidence="1">
    <location>
        <begin position="107"/>
        <end position="128"/>
    </location>
</feature>
<reference evidence="2" key="2">
    <citation type="submission" date="2023-01" db="EMBL/GenBank/DDBJ databases">
        <authorList>
            <person name="Sun Q."/>
            <person name="Evtushenko L."/>
        </authorList>
    </citation>
    <scope>NUCLEOTIDE SEQUENCE</scope>
    <source>
        <strain evidence="2">VKM Ac-2007</strain>
    </source>
</reference>
<gene>
    <name evidence="2" type="ORF">GCM10017600_82530</name>
</gene>
<sequence length="140" mass="14519">MPSTSRGETAVRAAFTVTGLITTLPVLALVSASMLSVNYGITDPDPMVLALLQHRGVLQLLLGAALVWAAFFPPVRLVAAPAAILAKSVFLGLILPNAAARPDLSPLSVVFDLSCIAALGAVTVRELLARRARPVPRTAG</sequence>
<dbReference type="AlphaFoldDB" id="A0A9W6IB83"/>
<keyword evidence="1" id="KW-1133">Transmembrane helix</keyword>
<proteinExistence type="predicted"/>
<feature type="transmembrane region" description="Helical" evidence="1">
    <location>
        <begin position="12"/>
        <end position="35"/>
    </location>
</feature>
<dbReference type="Proteomes" id="UP001143474">
    <property type="component" value="Unassembled WGS sequence"/>
</dbReference>
<reference evidence="2" key="1">
    <citation type="journal article" date="2014" name="Int. J. Syst. Evol. Microbiol.">
        <title>Complete genome sequence of Corynebacterium casei LMG S-19264T (=DSM 44701T), isolated from a smear-ripened cheese.</title>
        <authorList>
            <consortium name="US DOE Joint Genome Institute (JGI-PGF)"/>
            <person name="Walter F."/>
            <person name="Albersmeier A."/>
            <person name="Kalinowski J."/>
            <person name="Ruckert C."/>
        </authorList>
    </citation>
    <scope>NUCLEOTIDE SEQUENCE</scope>
    <source>
        <strain evidence="2">VKM Ac-2007</strain>
    </source>
</reference>
<keyword evidence="1" id="KW-0472">Membrane</keyword>
<feature type="transmembrane region" description="Helical" evidence="1">
    <location>
        <begin position="77"/>
        <end position="95"/>
    </location>
</feature>
<keyword evidence="3" id="KW-1185">Reference proteome</keyword>
<evidence type="ECO:0000313" key="2">
    <source>
        <dbReference type="EMBL" id="GLK14841.1"/>
    </source>
</evidence>
<keyword evidence="1" id="KW-0812">Transmembrane</keyword>
<organism evidence="2 3">
    <name type="scientific">Streptosporangium carneum</name>
    <dbReference type="NCBI Taxonomy" id="47481"/>
    <lineage>
        <taxon>Bacteria</taxon>
        <taxon>Bacillati</taxon>
        <taxon>Actinomycetota</taxon>
        <taxon>Actinomycetes</taxon>
        <taxon>Streptosporangiales</taxon>
        <taxon>Streptosporangiaceae</taxon>
        <taxon>Streptosporangium</taxon>
    </lineage>
</organism>
<protein>
    <submittedName>
        <fullName evidence="2">Uncharacterized protein</fullName>
    </submittedName>
</protein>
<accession>A0A9W6IB83</accession>
<feature type="transmembrane region" description="Helical" evidence="1">
    <location>
        <begin position="47"/>
        <end position="70"/>
    </location>
</feature>
<dbReference type="EMBL" id="BSEV01000037">
    <property type="protein sequence ID" value="GLK14841.1"/>
    <property type="molecule type" value="Genomic_DNA"/>
</dbReference>